<keyword evidence="5 10" id="KW-0812">Transmembrane</keyword>
<evidence type="ECO:0000313" key="11">
    <source>
        <dbReference type="EMBL" id="GEN57252.1"/>
    </source>
</evidence>
<dbReference type="GO" id="GO:0005886">
    <property type="term" value="C:plasma membrane"/>
    <property type="evidence" value="ECO:0007669"/>
    <property type="project" value="UniProtKB-SubCell"/>
</dbReference>
<comment type="subcellular location">
    <subcellularLocation>
        <location evidence="1">Cell membrane</location>
        <topology evidence="1">Single-pass membrane protein</topology>
    </subcellularLocation>
    <subcellularLocation>
        <location evidence="2">Cell surface</location>
    </subcellularLocation>
</comment>
<dbReference type="NCBIfam" id="TIGR02532">
    <property type="entry name" value="IV_pilin_GFxxxE"/>
    <property type="match status" value="1"/>
</dbReference>
<proteinExistence type="inferred from homology"/>
<dbReference type="InterPro" id="IPR045584">
    <property type="entry name" value="Pilin-like"/>
</dbReference>
<dbReference type="GO" id="GO:0030420">
    <property type="term" value="P:establishment of competence for transformation"/>
    <property type="evidence" value="ECO:0007669"/>
    <property type="project" value="UniProtKB-KW"/>
</dbReference>
<gene>
    <name evidence="11" type="ORF">HAL01_17160</name>
</gene>
<dbReference type="Gene3D" id="3.30.700.10">
    <property type="entry name" value="Glycoprotein, Type 4 Pilin"/>
    <property type="match status" value="1"/>
</dbReference>
<dbReference type="RefSeq" id="WP_089800725.1">
    <property type="nucleotide sequence ID" value="NZ_BJYE01000021.1"/>
</dbReference>
<evidence type="ECO:0000256" key="10">
    <source>
        <dbReference type="SAM" id="Phobius"/>
    </source>
</evidence>
<accession>A0A511X2T2</accession>
<keyword evidence="3" id="KW-1003">Cell membrane</keyword>
<feature type="transmembrane region" description="Helical" evidence="10">
    <location>
        <begin position="6"/>
        <end position="27"/>
    </location>
</feature>
<evidence type="ECO:0000313" key="12">
    <source>
        <dbReference type="Proteomes" id="UP000321400"/>
    </source>
</evidence>
<comment type="similarity">
    <text evidence="9">Belongs to the ComGC family.</text>
</comment>
<name>A0A511X2T2_9BACI</name>
<keyword evidence="8" id="KW-0178">Competence</keyword>
<evidence type="ECO:0008006" key="13">
    <source>
        <dbReference type="Google" id="ProtNLM"/>
    </source>
</evidence>
<evidence type="ECO:0000256" key="8">
    <source>
        <dbReference type="ARBA" id="ARBA00023287"/>
    </source>
</evidence>
<dbReference type="Proteomes" id="UP000321400">
    <property type="component" value="Unassembled WGS sequence"/>
</dbReference>
<dbReference type="GO" id="GO:0009986">
    <property type="term" value="C:cell surface"/>
    <property type="evidence" value="ECO:0007669"/>
    <property type="project" value="UniProtKB-SubCell"/>
</dbReference>
<dbReference type="EMBL" id="BJYE01000021">
    <property type="protein sequence ID" value="GEN57252.1"/>
    <property type="molecule type" value="Genomic_DNA"/>
</dbReference>
<evidence type="ECO:0000256" key="3">
    <source>
        <dbReference type="ARBA" id="ARBA00022475"/>
    </source>
</evidence>
<dbReference type="STRING" id="442899.SAMN05720591_10742"/>
<keyword evidence="7 10" id="KW-0472">Membrane</keyword>
<dbReference type="OrthoDB" id="1798043at2"/>
<evidence type="ECO:0000256" key="7">
    <source>
        <dbReference type="ARBA" id="ARBA00023136"/>
    </source>
</evidence>
<comment type="caution">
    <text evidence="11">The sequence shown here is derived from an EMBL/GenBank/DDBJ whole genome shotgun (WGS) entry which is preliminary data.</text>
</comment>
<dbReference type="InterPro" id="IPR016940">
    <property type="entry name" value="ComGC"/>
</dbReference>
<keyword evidence="6 10" id="KW-1133">Transmembrane helix</keyword>
<dbReference type="Pfam" id="PF07963">
    <property type="entry name" value="N_methyl"/>
    <property type="match status" value="1"/>
</dbReference>
<dbReference type="AlphaFoldDB" id="A0A511X2T2"/>
<sequence length="104" mass="11904">MYKNENGFTLIEMLIVMSIIALLLILITPKLADHQENITRRSDEAVVGFVNTQIQSYYLDHHYFPADFDALISGQYIEEELMSSTTTPLIFTDTTNKKVKLTSE</sequence>
<dbReference type="InterPro" id="IPR012902">
    <property type="entry name" value="N_methyl_site"/>
</dbReference>
<evidence type="ECO:0000256" key="4">
    <source>
        <dbReference type="ARBA" id="ARBA00022481"/>
    </source>
</evidence>
<reference evidence="11 12" key="1">
    <citation type="submission" date="2019-07" db="EMBL/GenBank/DDBJ databases">
        <title>Whole genome shotgun sequence of Halolactibacillus alkaliphilus NBRC 103919.</title>
        <authorList>
            <person name="Hosoyama A."/>
            <person name="Uohara A."/>
            <person name="Ohji S."/>
            <person name="Ichikawa N."/>
        </authorList>
    </citation>
    <scope>NUCLEOTIDE SEQUENCE [LARGE SCALE GENOMIC DNA]</scope>
    <source>
        <strain evidence="11 12">NBRC 103919</strain>
    </source>
</reference>
<keyword evidence="4" id="KW-0488">Methylation</keyword>
<evidence type="ECO:0000256" key="6">
    <source>
        <dbReference type="ARBA" id="ARBA00022989"/>
    </source>
</evidence>
<protein>
    <recommendedName>
        <fullName evidence="13">ComG operon protein 3</fullName>
    </recommendedName>
</protein>
<evidence type="ECO:0000256" key="2">
    <source>
        <dbReference type="ARBA" id="ARBA00004241"/>
    </source>
</evidence>
<evidence type="ECO:0000256" key="9">
    <source>
        <dbReference type="ARBA" id="ARBA00043982"/>
    </source>
</evidence>
<dbReference type="NCBIfam" id="NF040999">
    <property type="entry name" value="pilin_ComGC"/>
    <property type="match status" value="1"/>
</dbReference>
<evidence type="ECO:0000256" key="5">
    <source>
        <dbReference type="ARBA" id="ARBA00022692"/>
    </source>
</evidence>
<organism evidence="11 12">
    <name type="scientific">Halolactibacillus alkaliphilus</name>
    <dbReference type="NCBI Taxonomy" id="442899"/>
    <lineage>
        <taxon>Bacteria</taxon>
        <taxon>Bacillati</taxon>
        <taxon>Bacillota</taxon>
        <taxon>Bacilli</taxon>
        <taxon>Bacillales</taxon>
        <taxon>Bacillaceae</taxon>
        <taxon>Halolactibacillus</taxon>
    </lineage>
</organism>
<dbReference type="SUPFAM" id="SSF54523">
    <property type="entry name" value="Pili subunits"/>
    <property type="match status" value="1"/>
</dbReference>
<keyword evidence="12" id="KW-1185">Reference proteome</keyword>
<evidence type="ECO:0000256" key="1">
    <source>
        <dbReference type="ARBA" id="ARBA00004162"/>
    </source>
</evidence>